<dbReference type="CDD" id="cd07544">
    <property type="entry name" value="P-type_ATPase_HM"/>
    <property type="match status" value="1"/>
</dbReference>
<dbReference type="PROSITE" id="PS00154">
    <property type="entry name" value="ATPASE_E1_E2"/>
    <property type="match status" value="1"/>
</dbReference>
<protein>
    <recommendedName>
        <fullName evidence="7">Cd(2+)-exporting ATPase</fullName>
        <ecNumber evidence="7">7.2.2.21</ecNumber>
    </recommendedName>
</protein>
<feature type="transmembrane region" description="Helical" evidence="9">
    <location>
        <begin position="252"/>
        <end position="274"/>
    </location>
</feature>
<keyword evidence="9" id="KW-1003">Cell membrane</keyword>
<dbReference type="InterPro" id="IPR059000">
    <property type="entry name" value="ATPase_P-type_domA"/>
</dbReference>
<reference evidence="11 12" key="1">
    <citation type="submission" date="2024-08" db="EMBL/GenBank/DDBJ databases">
        <authorList>
            <person name="Arias E."/>
        </authorList>
    </citation>
    <scope>NUCLEOTIDE SEQUENCE [LARGE SCALE GENOMIC DNA]</scope>
    <source>
        <strain evidence="11 12">FAM 25317</strain>
    </source>
</reference>
<keyword evidence="9" id="KW-0547">Nucleotide-binding</keyword>
<dbReference type="InterPro" id="IPR051014">
    <property type="entry name" value="Cation_Transport_ATPase_IB"/>
</dbReference>
<feature type="transmembrane region" description="Helical" evidence="9">
    <location>
        <begin position="550"/>
        <end position="569"/>
    </location>
</feature>
<evidence type="ECO:0000256" key="3">
    <source>
        <dbReference type="ARBA" id="ARBA00022539"/>
    </source>
</evidence>
<evidence type="ECO:0000259" key="10">
    <source>
        <dbReference type="Pfam" id="PF00122"/>
    </source>
</evidence>
<dbReference type="InterPro" id="IPR018303">
    <property type="entry name" value="ATPase_P-typ_P_site"/>
</dbReference>
<feature type="domain" description="P-type ATPase A" evidence="10">
    <location>
        <begin position="112"/>
        <end position="211"/>
    </location>
</feature>
<feature type="transmembrane region" description="Helical" evidence="9">
    <location>
        <begin position="62"/>
        <end position="87"/>
    </location>
</feature>
<keyword evidence="4 9" id="KW-0812">Transmembrane</keyword>
<dbReference type="InterPro" id="IPR023214">
    <property type="entry name" value="HAD_sf"/>
</dbReference>
<comment type="similarity">
    <text evidence="2 9">Belongs to the cation transport ATPase (P-type) (TC 3.A.3) family. Type IB subfamily.</text>
</comment>
<dbReference type="NCBIfam" id="TIGR01512">
    <property type="entry name" value="ATPase-IB2_Cd"/>
    <property type="match status" value="1"/>
</dbReference>
<keyword evidence="6 9" id="KW-0472">Membrane</keyword>
<proteinExistence type="inferred from homology"/>
<dbReference type="InterPro" id="IPR001757">
    <property type="entry name" value="P_typ_ATPase"/>
</dbReference>
<sequence>MHNSYKLGATCGIGVLALILQFGFAQPLPAQILVSALGALIALSMFVEMIKTLRSGRYGVDLLAIIAVVATIAVGEYWASLLVLVMLTGGDSLEDYAARRAGLELKALLDNSPQVAHRIVEQQLEDIPVAAVQVGDRLVIKPGELVPVDGHVLSGVSSFNEASLTGEARPVEKSIGADLLSGSLNGDVSVTMMVDQIAANSQYQAIIKLVKQSEAQPAHFVRMADRYAIPFTAIALLIAGGAWLFSGDPVRFAEVLVVASPCPLILAAPIALVAGMSRASRNGIVVKTGTTIEKLASARTIAFDKTGTITQGRLTVAAVKPVAGFSKAKLLQLAASAEQQSSHILARSLVDYVGTTELLPLTHLSEVTGAGVAAEVAGQYVKVGKSDYVAPTAQQIMTEQTAIHVAVGKQYVGYIEFNDQVRPETTTTIQTLRQLGLEHVMMLTGDQAAIAQTIAQKVGVDEVHAGCLPQDKIQLLKSVPSAQQPVIMVGDGVNDAPSLTAADVGIAMGAHGATAASESADVVILKDDLSKVSYAVAIAKDTMRIAKSDVLTGIVILVVLMLIATTGVIPALVGALLQEAVDTITILLALRARKDSKKAPAKTMKQTKLE</sequence>
<gene>
    <name evidence="11" type="ORF">ACEN34_08480</name>
</gene>
<dbReference type="InterPro" id="IPR023298">
    <property type="entry name" value="ATPase_P-typ_TM_dom_sf"/>
</dbReference>
<dbReference type="NCBIfam" id="TIGR01525">
    <property type="entry name" value="ATPase-IB_hvy"/>
    <property type="match status" value="1"/>
</dbReference>
<accession>A0ABW8UFQ9</accession>
<dbReference type="PANTHER" id="PTHR48085:SF5">
    <property type="entry name" value="CADMIUM_ZINC-TRANSPORTING ATPASE HMA4-RELATED"/>
    <property type="match status" value="1"/>
</dbReference>
<keyword evidence="9" id="KW-0479">Metal-binding</keyword>
<dbReference type="RefSeq" id="WP_407137495.1">
    <property type="nucleotide sequence ID" value="NZ_JBGQPK010000034.1"/>
</dbReference>
<keyword evidence="9" id="KW-0067">ATP-binding</keyword>
<dbReference type="SUPFAM" id="SSF56784">
    <property type="entry name" value="HAD-like"/>
    <property type="match status" value="1"/>
</dbReference>
<evidence type="ECO:0000256" key="8">
    <source>
        <dbReference type="ARBA" id="ARBA00049338"/>
    </source>
</evidence>
<evidence type="ECO:0000256" key="6">
    <source>
        <dbReference type="ARBA" id="ARBA00023136"/>
    </source>
</evidence>
<dbReference type="InterPro" id="IPR027256">
    <property type="entry name" value="P-typ_ATPase_IB"/>
</dbReference>
<comment type="catalytic activity">
    <reaction evidence="8">
        <text>Cd(2+)(in) + ATP + H2O = Cd(2+)(out) + ADP + phosphate + H(+)</text>
        <dbReference type="Rhea" id="RHEA:12132"/>
        <dbReference type="ChEBI" id="CHEBI:15377"/>
        <dbReference type="ChEBI" id="CHEBI:15378"/>
        <dbReference type="ChEBI" id="CHEBI:30616"/>
        <dbReference type="ChEBI" id="CHEBI:43474"/>
        <dbReference type="ChEBI" id="CHEBI:48775"/>
        <dbReference type="ChEBI" id="CHEBI:456216"/>
        <dbReference type="EC" id="7.2.2.21"/>
    </reaction>
</comment>
<evidence type="ECO:0000256" key="2">
    <source>
        <dbReference type="ARBA" id="ARBA00006024"/>
    </source>
</evidence>
<dbReference type="PRINTS" id="PR00119">
    <property type="entry name" value="CATATPASE"/>
</dbReference>
<dbReference type="Pfam" id="PF00702">
    <property type="entry name" value="Hydrolase"/>
    <property type="match status" value="1"/>
</dbReference>
<dbReference type="SUPFAM" id="SSF81653">
    <property type="entry name" value="Calcium ATPase, transduction domain A"/>
    <property type="match status" value="1"/>
</dbReference>
<dbReference type="PRINTS" id="PR00120">
    <property type="entry name" value="HATPASE"/>
</dbReference>
<dbReference type="PANTHER" id="PTHR48085">
    <property type="entry name" value="CADMIUM/ZINC-TRANSPORTING ATPASE HMA2-RELATED"/>
    <property type="match status" value="1"/>
</dbReference>
<keyword evidence="5 9" id="KW-1133">Transmembrane helix</keyword>
<dbReference type="Proteomes" id="UP001625389">
    <property type="component" value="Unassembled WGS sequence"/>
</dbReference>
<dbReference type="InterPro" id="IPR023299">
    <property type="entry name" value="ATPase_P-typ_cyto_dom_N"/>
</dbReference>
<evidence type="ECO:0000256" key="5">
    <source>
        <dbReference type="ARBA" id="ARBA00022989"/>
    </source>
</evidence>
<dbReference type="EMBL" id="JBGQPK010000034">
    <property type="protein sequence ID" value="MFL2029652.1"/>
    <property type="molecule type" value="Genomic_DNA"/>
</dbReference>
<dbReference type="EC" id="7.2.2.21" evidence="7"/>
<dbReference type="InterPro" id="IPR036412">
    <property type="entry name" value="HAD-like_sf"/>
</dbReference>
<evidence type="ECO:0000256" key="7">
    <source>
        <dbReference type="ARBA" id="ARBA00039103"/>
    </source>
</evidence>
<feature type="transmembrane region" description="Helical" evidence="9">
    <location>
        <begin position="227"/>
        <end position="246"/>
    </location>
</feature>
<evidence type="ECO:0000256" key="9">
    <source>
        <dbReference type="RuleBase" id="RU362081"/>
    </source>
</evidence>
<dbReference type="SUPFAM" id="SSF81665">
    <property type="entry name" value="Calcium ATPase, transmembrane domain M"/>
    <property type="match status" value="1"/>
</dbReference>
<comment type="subcellular location">
    <subcellularLocation>
        <location evidence="9">Cell membrane</location>
    </subcellularLocation>
    <subcellularLocation>
        <location evidence="1">Membrane</location>
        <topology evidence="1">Multi-pass membrane protein</topology>
    </subcellularLocation>
</comment>
<comment type="caution">
    <text evidence="11">The sequence shown here is derived from an EMBL/GenBank/DDBJ whole genome shotgun (WGS) entry which is preliminary data.</text>
</comment>
<keyword evidence="3" id="KW-0104">Cadmium</keyword>
<evidence type="ECO:0000313" key="12">
    <source>
        <dbReference type="Proteomes" id="UP001625389"/>
    </source>
</evidence>
<feature type="transmembrane region" description="Helical" evidence="9">
    <location>
        <begin position="6"/>
        <end position="25"/>
    </location>
</feature>
<evidence type="ECO:0000256" key="4">
    <source>
        <dbReference type="ARBA" id="ARBA00022692"/>
    </source>
</evidence>
<keyword evidence="12" id="KW-1185">Reference proteome</keyword>
<feature type="transmembrane region" description="Helical" evidence="9">
    <location>
        <begin position="32"/>
        <end position="50"/>
    </location>
</feature>
<evidence type="ECO:0000313" key="11">
    <source>
        <dbReference type="EMBL" id="MFL2029652.1"/>
    </source>
</evidence>
<dbReference type="Pfam" id="PF00122">
    <property type="entry name" value="E1-E2_ATPase"/>
    <property type="match status" value="1"/>
</dbReference>
<dbReference type="Gene3D" id="3.40.50.1000">
    <property type="entry name" value="HAD superfamily/HAD-like"/>
    <property type="match status" value="1"/>
</dbReference>
<organism evidence="11 12">
    <name type="scientific">Loigolactobacillus zhaoyuanensis</name>
    <dbReference type="NCBI Taxonomy" id="2486017"/>
    <lineage>
        <taxon>Bacteria</taxon>
        <taxon>Bacillati</taxon>
        <taxon>Bacillota</taxon>
        <taxon>Bacilli</taxon>
        <taxon>Lactobacillales</taxon>
        <taxon>Lactobacillaceae</taxon>
        <taxon>Loigolactobacillus</taxon>
    </lineage>
</organism>
<dbReference type="InterPro" id="IPR008250">
    <property type="entry name" value="ATPase_P-typ_transduc_dom_A_sf"/>
</dbReference>
<name>A0ABW8UFQ9_9LACO</name>
<dbReference type="NCBIfam" id="TIGR01494">
    <property type="entry name" value="ATPase_P-type"/>
    <property type="match status" value="1"/>
</dbReference>
<evidence type="ECO:0000256" key="1">
    <source>
        <dbReference type="ARBA" id="ARBA00004141"/>
    </source>
</evidence>
<dbReference type="Gene3D" id="3.40.1110.10">
    <property type="entry name" value="Calcium-transporting ATPase, cytoplasmic domain N"/>
    <property type="match status" value="1"/>
</dbReference>
<dbReference type="Gene3D" id="2.70.150.10">
    <property type="entry name" value="Calcium-transporting ATPase, cytoplasmic transduction domain A"/>
    <property type="match status" value="1"/>
</dbReference>